<reference evidence="2 3" key="1">
    <citation type="submission" date="2019-03" db="EMBL/GenBank/DDBJ databases">
        <title>Genomic Encyclopedia of Type Strains, Phase IV (KMG-IV): sequencing the most valuable type-strain genomes for metagenomic binning, comparative biology and taxonomic classification.</title>
        <authorList>
            <person name="Goeker M."/>
        </authorList>
    </citation>
    <scope>NUCLEOTIDE SEQUENCE [LARGE SCALE GENOMIC DNA]</scope>
    <source>
        <strain evidence="2 3">DSM 23917</strain>
    </source>
</reference>
<evidence type="ECO:0000256" key="1">
    <source>
        <dbReference type="SAM" id="MobiDB-lite"/>
    </source>
</evidence>
<name>A0A4R2LSX9_9BACE</name>
<dbReference type="AlphaFoldDB" id="A0A4R2LSX9"/>
<protein>
    <recommendedName>
        <fullName evidence="4">Lipoprotein</fullName>
    </recommendedName>
</protein>
<gene>
    <name evidence="2" type="ORF">EV202_105100</name>
</gene>
<evidence type="ECO:0000313" key="2">
    <source>
        <dbReference type="EMBL" id="TCO94401.1"/>
    </source>
</evidence>
<dbReference type="Proteomes" id="UP000295600">
    <property type="component" value="Unassembled WGS sequence"/>
</dbReference>
<feature type="region of interest" description="Disordered" evidence="1">
    <location>
        <begin position="199"/>
        <end position="233"/>
    </location>
</feature>
<dbReference type="RefSeq" id="WP_131925712.1">
    <property type="nucleotide sequence ID" value="NZ_JBQMZI010000024.1"/>
</dbReference>
<accession>A0A4R2LSX9</accession>
<feature type="compositionally biased region" description="Gly residues" evidence="1">
    <location>
        <begin position="202"/>
        <end position="224"/>
    </location>
</feature>
<sequence>MRKQLLLYVLLALSITACIKEYSYQEPEPPELFRCSDERLKPIAKALWAVEQETPFMGKFREVYGKPLWDYADVLEEDNQVCYFVPLLHERCDRSIETIWFFYLENGILHYAPISRDTKGMAGTDQVGVFDLKSYDVFGADNASGLIFKDPPAETRVWADHYYDCKAAYAGYDGAEGFKGITCKYKRIWIEIIDEVEDESGGGEGSCINTGGGAETGYEGGGGSNSSSASTAAPKASSIFRNSRMTETNWKTLERMIEKIEKDCVGSNLYNGLKQALGGKTLSIQFVAPKEGSSFNFDGNTAGIKLTTDMESNQLFHEMMHAFQAYQETESSYKASLLNKEIEARYAQYQYVKKLKEFSGSKWEKQYTKTSVGIAIREIGRVIDNKGYIRSGLFEENLTIQVELAKKQIQKVNDYSKLSFDKKKSGSDTFANLRTLSKGC</sequence>
<dbReference type="EMBL" id="SLXB01000005">
    <property type="protein sequence ID" value="TCO94401.1"/>
    <property type="molecule type" value="Genomic_DNA"/>
</dbReference>
<comment type="caution">
    <text evidence="2">The sequence shown here is derived from an EMBL/GenBank/DDBJ whole genome shotgun (WGS) entry which is preliminary data.</text>
</comment>
<evidence type="ECO:0000313" key="3">
    <source>
        <dbReference type="Proteomes" id="UP000295600"/>
    </source>
</evidence>
<proteinExistence type="predicted"/>
<evidence type="ECO:0008006" key="4">
    <source>
        <dbReference type="Google" id="ProtNLM"/>
    </source>
</evidence>
<organism evidence="2 3">
    <name type="scientific">Prevotella heparinolytica</name>
    <dbReference type="NCBI Taxonomy" id="28113"/>
    <lineage>
        <taxon>Bacteria</taxon>
        <taxon>Pseudomonadati</taxon>
        <taxon>Bacteroidota</taxon>
        <taxon>Bacteroidia</taxon>
        <taxon>Bacteroidales</taxon>
        <taxon>Bacteroidaceae</taxon>
        <taxon>Bacteroides</taxon>
    </lineage>
</organism>
<dbReference type="PROSITE" id="PS51257">
    <property type="entry name" value="PROKAR_LIPOPROTEIN"/>
    <property type="match status" value="1"/>
</dbReference>